<feature type="transmembrane region" description="Helical" evidence="1">
    <location>
        <begin position="60"/>
        <end position="78"/>
    </location>
</feature>
<evidence type="ECO:0000313" key="3">
    <source>
        <dbReference type="Proteomes" id="UP000311605"/>
    </source>
</evidence>
<evidence type="ECO:0000313" key="2">
    <source>
        <dbReference type="EMBL" id="TNM62143.1"/>
    </source>
</evidence>
<keyword evidence="1" id="KW-0472">Membrane</keyword>
<feature type="transmembrane region" description="Helical" evidence="1">
    <location>
        <begin position="12"/>
        <end position="32"/>
    </location>
</feature>
<evidence type="ECO:0000256" key="1">
    <source>
        <dbReference type="SAM" id="Phobius"/>
    </source>
</evidence>
<accession>A0A5C4XF49</accession>
<organism evidence="2 3">
    <name type="scientific">Aliirhizobium smilacinae</name>
    <dbReference type="NCBI Taxonomy" id="1395944"/>
    <lineage>
        <taxon>Bacteria</taxon>
        <taxon>Pseudomonadati</taxon>
        <taxon>Pseudomonadota</taxon>
        <taxon>Alphaproteobacteria</taxon>
        <taxon>Hyphomicrobiales</taxon>
        <taxon>Rhizobiaceae</taxon>
        <taxon>Aliirhizobium</taxon>
    </lineage>
</organism>
<protein>
    <submittedName>
        <fullName evidence="2">Uncharacterized protein</fullName>
    </submittedName>
</protein>
<sequence length="85" mass="8979">MNGSIFNNRRALLGGVFVAIVVVGAVQLVLAVRGPQYATQSDPGTIIVRPIVKDDATKNLTMSVVVGLAGGVIAARAIHRRRRKS</sequence>
<dbReference type="AlphaFoldDB" id="A0A5C4XF49"/>
<gene>
    <name evidence="2" type="ORF">FHP24_18800</name>
</gene>
<dbReference type="Proteomes" id="UP000311605">
    <property type="component" value="Unassembled WGS sequence"/>
</dbReference>
<proteinExistence type="predicted"/>
<comment type="caution">
    <text evidence="2">The sequence shown here is derived from an EMBL/GenBank/DDBJ whole genome shotgun (WGS) entry which is preliminary data.</text>
</comment>
<keyword evidence="1" id="KW-1133">Transmembrane helix</keyword>
<dbReference type="RefSeq" id="WP_139677772.1">
    <property type="nucleotide sequence ID" value="NZ_VDMN01000004.1"/>
</dbReference>
<keyword evidence="1" id="KW-0812">Transmembrane</keyword>
<dbReference type="EMBL" id="VDMN01000004">
    <property type="protein sequence ID" value="TNM62143.1"/>
    <property type="molecule type" value="Genomic_DNA"/>
</dbReference>
<name>A0A5C4XF49_9HYPH</name>
<keyword evidence="3" id="KW-1185">Reference proteome</keyword>
<reference evidence="2 3" key="1">
    <citation type="submission" date="2019-06" db="EMBL/GenBank/DDBJ databases">
        <title>The draft genome of Rhizobium smilacinae PTYR-5.</title>
        <authorList>
            <person name="Liu L."/>
            <person name="Li L."/>
            <person name="Zhang X."/>
        </authorList>
    </citation>
    <scope>NUCLEOTIDE SEQUENCE [LARGE SCALE GENOMIC DNA]</scope>
    <source>
        <strain evidence="2 3">PTYR-5</strain>
    </source>
</reference>